<evidence type="ECO:0000256" key="10">
    <source>
        <dbReference type="ARBA" id="ARBA00023180"/>
    </source>
</evidence>
<dbReference type="Pfam" id="PF01370">
    <property type="entry name" value="Epimerase"/>
    <property type="match status" value="1"/>
</dbReference>
<evidence type="ECO:0000256" key="7">
    <source>
        <dbReference type="ARBA" id="ARBA00023027"/>
    </source>
</evidence>
<dbReference type="InterPro" id="IPR036291">
    <property type="entry name" value="NAD(P)-bd_dom_sf"/>
</dbReference>
<evidence type="ECO:0000313" key="15">
    <source>
        <dbReference type="Proteomes" id="UP000231025"/>
    </source>
</evidence>
<dbReference type="InterPro" id="IPR001509">
    <property type="entry name" value="Epimerase_deHydtase"/>
</dbReference>
<evidence type="ECO:0000256" key="11">
    <source>
        <dbReference type="ARBA" id="ARBA00023239"/>
    </source>
</evidence>
<dbReference type="InterPro" id="IPR044516">
    <property type="entry name" value="UXS-like"/>
</dbReference>
<dbReference type="PANTHER" id="PTHR43078:SF6">
    <property type="entry name" value="UDP-GLUCURONIC ACID DECARBOXYLASE 1"/>
    <property type="match status" value="1"/>
</dbReference>
<dbReference type="Gene3D" id="3.40.50.720">
    <property type="entry name" value="NAD(P)-binding Rossmann-like Domain"/>
    <property type="match status" value="1"/>
</dbReference>
<keyword evidence="5" id="KW-0735">Signal-anchor</keyword>
<sequence>MKILITGGAGFIGSNLVKFHLDKKDYVWMIDNLITGSKNNVKEFLSSKNFRFIEADIIDFDYSGLPSFDVIYNLASPASPKQFLKIPIEILKTNSLGTMRILDFFIKSNSRCFLYASTSEVYGDPLIDPQPETYFGNVNSVGIRSCYDESKRFAESYLMTNFRKFSLNLRIARIFNTYGPKMAADDGRVVSNFINQIINHQPLTVYGDGKQTRSFCYVDDMVKGLYLLATLPNLAGTIVNLGNPQKKTILAIANLIKKLTNSPVKITFQKIGEDDPKKRCPDISKARILLGWEPKITLGVGLKKTIKYFQSLK</sequence>
<dbReference type="AlphaFoldDB" id="A0A2G9Y7Z6"/>
<dbReference type="FunFam" id="3.40.50.720:FF:000065">
    <property type="entry name" value="UDP-glucuronic acid decarboxylase 1"/>
    <property type="match status" value="1"/>
</dbReference>
<evidence type="ECO:0000256" key="8">
    <source>
        <dbReference type="ARBA" id="ARBA00023034"/>
    </source>
</evidence>
<keyword evidence="6" id="KW-1133">Transmembrane helix</keyword>
<dbReference type="PANTHER" id="PTHR43078">
    <property type="entry name" value="UDP-GLUCURONIC ACID DECARBOXYLASE-RELATED"/>
    <property type="match status" value="1"/>
</dbReference>
<evidence type="ECO:0000256" key="4">
    <source>
        <dbReference type="ARBA" id="ARBA00022793"/>
    </source>
</evidence>
<reference evidence="14 15" key="1">
    <citation type="submission" date="2017-09" db="EMBL/GenBank/DDBJ databases">
        <title>Depth-based differentiation of microbial function through sediment-hosted aquifers and enrichment of novel symbionts in the deep terrestrial subsurface.</title>
        <authorList>
            <person name="Probst A.J."/>
            <person name="Ladd B."/>
            <person name="Jarett J.K."/>
            <person name="Geller-Mcgrath D.E."/>
            <person name="Sieber C.M."/>
            <person name="Emerson J.B."/>
            <person name="Anantharaman K."/>
            <person name="Thomas B.C."/>
            <person name="Malmstrom R."/>
            <person name="Stieglmeier M."/>
            <person name="Klingl A."/>
            <person name="Woyke T."/>
            <person name="Ryan C.M."/>
            <person name="Banfield J.F."/>
        </authorList>
    </citation>
    <scope>NUCLEOTIDE SEQUENCE [LARGE SCALE GENOMIC DNA]</scope>
    <source>
        <strain evidence="14">CG23_combo_of_CG06-09_8_20_14_all_35_49</strain>
    </source>
</reference>
<feature type="domain" description="NAD-dependent epimerase/dehydratase" evidence="13">
    <location>
        <begin position="3"/>
        <end position="242"/>
    </location>
</feature>
<evidence type="ECO:0000259" key="13">
    <source>
        <dbReference type="Pfam" id="PF01370"/>
    </source>
</evidence>
<protein>
    <recommendedName>
        <fullName evidence="13">NAD-dependent epimerase/dehydratase domain-containing protein</fullName>
    </recommendedName>
</protein>
<keyword evidence="9" id="KW-0472">Membrane</keyword>
<keyword evidence="4" id="KW-0210">Decarboxylase</keyword>
<dbReference type="GO" id="GO:0033320">
    <property type="term" value="P:UDP-D-xylose biosynthetic process"/>
    <property type="evidence" value="ECO:0007669"/>
    <property type="project" value="UniProtKB-UniPathway"/>
</dbReference>
<comment type="caution">
    <text evidence="14">The sequence shown here is derived from an EMBL/GenBank/DDBJ whole genome shotgun (WGS) entry which is preliminary data.</text>
</comment>
<keyword evidence="7" id="KW-0520">NAD</keyword>
<dbReference type="GO" id="GO:0042732">
    <property type="term" value="P:D-xylose metabolic process"/>
    <property type="evidence" value="ECO:0007669"/>
    <property type="project" value="InterPro"/>
</dbReference>
<evidence type="ECO:0000256" key="12">
    <source>
        <dbReference type="ARBA" id="ARBA00037859"/>
    </source>
</evidence>
<name>A0A2G9Y7Z6_9BACT</name>
<evidence type="ECO:0000256" key="6">
    <source>
        <dbReference type="ARBA" id="ARBA00022989"/>
    </source>
</evidence>
<keyword evidence="10" id="KW-0325">Glycoprotein</keyword>
<dbReference type="EMBL" id="PCRE01000003">
    <property type="protein sequence ID" value="PIP15350.1"/>
    <property type="molecule type" value="Genomic_DNA"/>
</dbReference>
<dbReference type="GO" id="GO:0070403">
    <property type="term" value="F:NAD+ binding"/>
    <property type="evidence" value="ECO:0007669"/>
    <property type="project" value="InterPro"/>
</dbReference>
<comment type="subcellular location">
    <subcellularLocation>
        <location evidence="2">Golgi apparatus membrane</location>
        <topology evidence="2">Single-pass type II membrane protein</topology>
    </subcellularLocation>
    <subcellularLocation>
        <location evidence="12">Golgi apparatus</location>
        <location evidence="12">Golgi stack membrane</location>
    </subcellularLocation>
</comment>
<dbReference type="UniPathway" id="UPA00796">
    <property type="reaction ID" value="UER00771"/>
</dbReference>
<proteinExistence type="predicted"/>
<gene>
    <name evidence="14" type="ORF">COX47_00225</name>
</gene>
<evidence type="ECO:0000256" key="9">
    <source>
        <dbReference type="ARBA" id="ARBA00023136"/>
    </source>
</evidence>
<evidence type="ECO:0000256" key="5">
    <source>
        <dbReference type="ARBA" id="ARBA00022968"/>
    </source>
</evidence>
<evidence type="ECO:0000256" key="3">
    <source>
        <dbReference type="ARBA" id="ARBA00022692"/>
    </source>
</evidence>
<evidence type="ECO:0000256" key="1">
    <source>
        <dbReference type="ARBA" id="ARBA00001911"/>
    </source>
</evidence>
<evidence type="ECO:0000313" key="14">
    <source>
        <dbReference type="EMBL" id="PIP15350.1"/>
    </source>
</evidence>
<comment type="cofactor">
    <cofactor evidence="1">
        <name>NAD(+)</name>
        <dbReference type="ChEBI" id="CHEBI:57540"/>
    </cofactor>
</comment>
<organism evidence="14 15">
    <name type="scientific">Candidatus Roizmanbacteria bacterium CG23_combo_of_CG06-09_8_20_14_all_35_49</name>
    <dbReference type="NCBI Taxonomy" id="1974863"/>
    <lineage>
        <taxon>Bacteria</taxon>
        <taxon>Candidatus Roizmaniibacteriota</taxon>
    </lineage>
</organism>
<dbReference type="GO" id="GO:0048040">
    <property type="term" value="F:UDP-glucuronate decarboxylase activity"/>
    <property type="evidence" value="ECO:0007669"/>
    <property type="project" value="TreeGrafter"/>
</dbReference>
<keyword evidence="3" id="KW-0812">Transmembrane</keyword>
<dbReference type="GO" id="GO:0005737">
    <property type="term" value="C:cytoplasm"/>
    <property type="evidence" value="ECO:0007669"/>
    <property type="project" value="TreeGrafter"/>
</dbReference>
<dbReference type="Proteomes" id="UP000231025">
    <property type="component" value="Unassembled WGS sequence"/>
</dbReference>
<evidence type="ECO:0000256" key="2">
    <source>
        <dbReference type="ARBA" id="ARBA00004323"/>
    </source>
</evidence>
<accession>A0A2G9Y7Z6</accession>
<dbReference type="SUPFAM" id="SSF51735">
    <property type="entry name" value="NAD(P)-binding Rossmann-fold domains"/>
    <property type="match status" value="1"/>
</dbReference>
<keyword evidence="11" id="KW-0456">Lyase</keyword>
<keyword evidence="8" id="KW-0333">Golgi apparatus</keyword>